<name>A0AAV2T1T9_CALDB</name>
<proteinExistence type="predicted"/>
<evidence type="ECO:0000256" key="3">
    <source>
        <dbReference type="SAM" id="SignalP"/>
    </source>
</evidence>
<comment type="caution">
    <text evidence="4">The sequence shown here is derived from an EMBL/GenBank/DDBJ whole genome shotgun (WGS) entry which is preliminary data.</text>
</comment>
<keyword evidence="2" id="KW-0812">Transmembrane</keyword>
<evidence type="ECO:0000313" key="4">
    <source>
        <dbReference type="EMBL" id="CAL5130301.1"/>
    </source>
</evidence>
<feature type="chain" id="PRO_5043875689" evidence="3">
    <location>
        <begin position="22"/>
        <end position="848"/>
    </location>
</feature>
<dbReference type="AlphaFoldDB" id="A0AAV2T1T9"/>
<feature type="compositionally biased region" description="Basic residues" evidence="1">
    <location>
        <begin position="67"/>
        <end position="81"/>
    </location>
</feature>
<feature type="signal peptide" evidence="3">
    <location>
        <begin position="1"/>
        <end position="21"/>
    </location>
</feature>
<keyword evidence="2" id="KW-0472">Membrane</keyword>
<feature type="compositionally biased region" description="Low complexity" evidence="1">
    <location>
        <begin position="458"/>
        <end position="474"/>
    </location>
</feature>
<protein>
    <submittedName>
        <fullName evidence="4">Uncharacterized protein</fullName>
    </submittedName>
</protein>
<accession>A0AAV2T1T9</accession>
<feature type="region of interest" description="Disordered" evidence="1">
    <location>
        <begin position="54"/>
        <end position="98"/>
    </location>
</feature>
<dbReference type="Proteomes" id="UP001497525">
    <property type="component" value="Unassembled WGS sequence"/>
</dbReference>
<organism evidence="4 5">
    <name type="scientific">Calicophoron daubneyi</name>
    <name type="common">Rumen fluke</name>
    <name type="synonym">Paramphistomum daubneyi</name>
    <dbReference type="NCBI Taxonomy" id="300641"/>
    <lineage>
        <taxon>Eukaryota</taxon>
        <taxon>Metazoa</taxon>
        <taxon>Spiralia</taxon>
        <taxon>Lophotrochozoa</taxon>
        <taxon>Platyhelminthes</taxon>
        <taxon>Trematoda</taxon>
        <taxon>Digenea</taxon>
        <taxon>Plagiorchiida</taxon>
        <taxon>Pronocephalata</taxon>
        <taxon>Paramphistomoidea</taxon>
        <taxon>Paramphistomidae</taxon>
        <taxon>Calicophoron</taxon>
    </lineage>
</organism>
<feature type="transmembrane region" description="Helical" evidence="2">
    <location>
        <begin position="574"/>
        <end position="599"/>
    </location>
</feature>
<evidence type="ECO:0000313" key="5">
    <source>
        <dbReference type="Proteomes" id="UP001497525"/>
    </source>
</evidence>
<dbReference type="EMBL" id="CAXLJL010000060">
    <property type="protein sequence ID" value="CAL5130301.1"/>
    <property type="molecule type" value="Genomic_DNA"/>
</dbReference>
<keyword evidence="3" id="KW-0732">Signal</keyword>
<feature type="compositionally biased region" description="Polar residues" evidence="1">
    <location>
        <begin position="731"/>
        <end position="750"/>
    </location>
</feature>
<evidence type="ECO:0000256" key="1">
    <source>
        <dbReference type="SAM" id="MobiDB-lite"/>
    </source>
</evidence>
<evidence type="ECO:0000256" key="2">
    <source>
        <dbReference type="SAM" id="Phobius"/>
    </source>
</evidence>
<keyword evidence="2" id="KW-1133">Transmembrane helix</keyword>
<gene>
    <name evidence="4" type="ORF">CDAUBV1_LOCUS1716</name>
</gene>
<feature type="region of interest" description="Disordered" evidence="1">
    <location>
        <begin position="664"/>
        <end position="811"/>
    </location>
</feature>
<reference evidence="4" key="1">
    <citation type="submission" date="2024-06" db="EMBL/GenBank/DDBJ databases">
        <authorList>
            <person name="Liu X."/>
            <person name="Lenzi L."/>
            <person name="Haldenby T S."/>
            <person name="Uol C."/>
        </authorList>
    </citation>
    <scope>NUCLEOTIDE SEQUENCE</scope>
</reference>
<sequence>MVRMLIPLLACILWCLAVTKAEDLPPLIDSLVIPFRNDPIPSVIRPKISGDQRIQTPFQRHESTRPPLRRRLRKKKRRGKPLSRSTKQSELSERLPFPSEEKLHEAHCPQVCCFTTRAEYGEEVVLNCGKKCPERWQIIDHLDCLYWKNPTAHLDVVDTELAFSGPSGNSGRGYDLKLILAPAPLEAVSGKNKTEPERRIKVDRLTDGVLEWLIHSVRESLQMQLSPIHLTLSFMYIGKLRRVDLGNLSSRLYVTRLSIWNPFEWEEDSFIAPPVAIGFGTSTTLPYFRLTVFCDHANQKAGFRRLWFPWKSWQVRFNQCYDSYVCRSWISRYAICDRLDSSSASPRMFTPSSFLIPKPLSSDSTALSKGFYLDHKGSAPNQIVYENQCQSEPDLLDPVDDLKLDHQNECWQVGGFSDRMIPAIQTTVRLQVTQAPDVVPTSAPTTVKTHESSAGAPAAARISTTTAGTTSTTTTLTTSTQTTALAANKTVYFYGQTTTSEETVYVPANIPMHNTSYVSEKAPENELTSTTTVLSTHKAEVHVIPTEKYDETNLKQTTQGTTGRTRGETTTHSLILAVIVLAILVIILLFTLVVLMLYMRRWKSRYQMKDKDFATPYCIRVSKIPDTGYTALLGSKNHIKHYESGVIAGPEESHLAPYNSFSSLEGRHKRQLPPPYPVHVNNGKYPGHARTPSMTPSTDVETDIDGSCPATPRQQCSKGAPRERKFRTPETPWTQLRSSRNLYGSRSSVGSHPPTRRRAASASSSRDMDSTSTPNLSPRAPSRLPRKQMHQAAFNRAYASPLMRRKNSPTKMRRKVPHTFVFEDGQLSEDRLPEGLRLSFSKIMGQQN</sequence>
<feature type="region of interest" description="Disordered" evidence="1">
    <location>
        <begin position="441"/>
        <end position="474"/>
    </location>
</feature>